<comment type="caution">
    <text evidence="2">The sequence shown here is derived from an EMBL/GenBank/DDBJ whole genome shotgun (WGS) entry which is preliminary data.</text>
</comment>
<dbReference type="InterPro" id="IPR032675">
    <property type="entry name" value="LRR_dom_sf"/>
</dbReference>
<gene>
    <name evidence="2" type="ORF">B0H16DRAFT_1598148</name>
</gene>
<accession>A0AAD7HN44</accession>
<dbReference type="PROSITE" id="PS50181">
    <property type="entry name" value="FBOX"/>
    <property type="match status" value="1"/>
</dbReference>
<dbReference type="Gene3D" id="3.80.10.10">
    <property type="entry name" value="Ribonuclease Inhibitor"/>
    <property type="match status" value="1"/>
</dbReference>
<dbReference type="InterPro" id="IPR001810">
    <property type="entry name" value="F-box_dom"/>
</dbReference>
<keyword evidence="3" id="KW-1185">Reference proteome</keyword>
<proteinExistence type="predicted"/>
<name>A0AAD7HN44_9AGAR</name>
<dbReference type="EMBL" id="JARKIB010000209">
    <property type="protein sequence ID" value="KAJ7723663.1"/>
    <property type="molecule type" value="Genomic_DNA"/>
</dbReference>
<feature type="domain" description="F-box" evidence="1">
    <location>
        <begin position="1"/>
        <end position="43"/>
    </location>
</feature>
<dbReference type="Proteomes" id="UP001215598">
    <property type="component" value="Unassembled WGS sequence"/>
</dbReference>
<organism evidence="2 3">
    <name type="scientific">Mycena metata</name>
    <dbReference type="NCBI Taxonomy" id="1033252"/>
    <lineage>
        <taxon>Eukaryota</taxon>
        <taxon>Fungi</taxon>
        <taxon>Dikarya</taxon>
        <taxon>Basidiomycota</taxon>
        <taxon>Agaricomycotina</taxon>
        <taxon>Agaricomycetes</taxon>
        <taxon>Agaricomycetidae</taxon>
        <taxon>Agaricales</taxon>
        <taxon>Marasmiineae</taxon>
        <taxon>Mycenaceae</taxon>
        <taxon>Mycena</taxon>
    </lineage>
</organism>
<dbReference type="AlphaFoldDB" id="A0AAD7HN44"/>
<evidence type="ECO:0000313" key="3">
    <source>
        <dbReference type="Proteomes" id="UP001215598"/>
    </source>
</evidence>
<evidence type="ECO:0000313" key="2">
    <source>
        <dbReference type="EMBL" id="KAJ7723663.1"/>
    </source>
</evidence>
<reference evidence="2" key="1">
    <citation type="submission" date="2023-03" db="EMBL/GenBank/DDBJ databases">
        <title>Massive genome expansion in bonnet fungi (Mycena s.s.) driven by repeated elements and novel gene families across ecological guilds.</title>
        <authorList>
            <consortium name="Lawrence Berkeley National Laboratory"/>
            <person name="Harder C.B."/>
            <person name="Miyauchi S."/>
            <person name="Viragh M."/>
            <person name="Kuo A."/>
            <person name="Thoen E."/>
            <person name="Andreopoulos B."/>
            <person name="Lu D."/>
            <person name="Skrede I."/>
            <person name="Drula E."/>
            <person name="Henrissat B."/>
            <person name="Morin E."/>
            <person name="Kohler A."/>
            <person name="Barry K."/>
            <person name="LaButti K."/>
            <person name="Morin E."/>
            <person name="Salamov A."/>
            <person name="Lipzen A."/>
            <person name="Mereny Z."/>
            <person name="Hegedus B."/>
            <person name="Baldrian P."/>
            <person name="Stursova M."/>
            <person name="Weitz H."/>
            <person name="Taylor A."/>
            <person name="Grigoriev I.V."/>
            <person name="Nagy L.G."/>
            <person name="Martin F."/>
            <person name="Kauserud H."/>
        </authorList>
    </citation>
    <scope>NUCLEOTIDE SEQUENCE</scope>
    <source>
        <strain evidence="2">CBHHK182m</strain>
    </source>
</reference>
<evidence type="ECO:0000259" key="1">
    <source>
        <dbReference type="PROSITE" id="PS50181"/>
    </source>
</evidence>
<protein>
    <recommendedName>
        <fullName evidence="1">F-box domain-containing protein</fullName>
    </recommendedName>
</protein>
<sequence length="382" mass="42801">MSHLPPELIEAILEDVPESSLPACSLTAMAFVVASQRRLFRRMTLSDLPAYERVVRLLDASPHLAQYVRALSLVIGGIPKESTLMKSIILPLTKLERLSIYGGQKVPLPQNTWLIDVLQRTNIKHLALEDLLDVSSSLIAQAFSSCDGVLLSDIALSDNSLDAFPAHGLGAITQFDVLEDPSHDILTFVLDPKWVGSLRRLRRLSLTIRGLCKSFRVPAPKELLVACSLTLEHLTIRFSTPPGQLPMLPALRILEIRLHSSLIKNASVLLAISDSIRSSPHLEVLILSLEEHRRGLDPWPERGLLAWAALDSAFVNPDNTHLREIHFCLRWVEAKKFTEFVAFIQANFPRTFEAGMMKASHCAAHEDPMDRLRRYTMEGYYP</sequence>